<comment type="similarity">
    <text evidence="2">Belongs to the POMP/UMP1 family.</text>
</comment>
<dbReference type="PANTHER" id="PTHR12828:SF3">
    <property type="entry name" value="PROTEASOME MATURATION PROTEIN"/>
    <property type="match status" value="1"/>
</dbReference>
<dbReference type="Pfam" id="PF05348">
    <property type="entry name" value="UMP1"/>
    <property type="match status" value="1"/>
</dbReference>
<accession>A0AAW1TQU0</accession>
<dbReference type="InterPro" id="IPR008012">
    <property type="entry name" value="Ump1"/>
</dbReference>
<gene>
    <name evidence="3" type="ORF">WA026_008058</name>
</gene>
<name>A0AAW1TQU0_9CUCU</name>
<proteinExistence type="inferred from homology"/>
<keyword evidence="4" id="KW-1185">Reference proteome</keyword>
<evidence type="ECO:0000313" key="3">
    <source>
        <dbReference type="EMBL" id="KAK9870501.1"/>
    </source>
</evidence>
<keyword evidence="1" id="KW-0143">Chaperone</keyword>
<evidence type="ECO:0000256" key="2">
    <source>
        <dbReference type="ARBA" id="ARBA00043974"/>
    </source>
</evidence>
<dbReference type="AlphaFoldDB" id="A0AAW1TQU0"/>
<dbReference type="EMBL" id="JARQZJ010000003">
    <property type="protein sequence ID" value="KAK9870501.1"/>
    <property type="molecule type" value="Genomic_DNA"/>
</dbReference>
<dbReference type="GO" id="GO:0043248">
    <property type="term" value="P:proteasome assembly"/>
    <property type="evidence" value="ECO:0007669"/>
    <property type="project" value="InterPro"/>
</dbReference>
<dbReference type="PANTHER" id="PTHR12828">
    <property type="entry name" value="PROTEASOME MATURATION PROTEIN UMP1"/>
    <property type="match status" value="1"/>
</dbReference>
<sequence length="141" mass="15678">MSFSMPPLKSKPEVPHSSVKNCGEYEVADVMLNGLSNVQANVDVPHPLMVSEAKYCKNRQNLNMTLLRNTQGLHAPLRIGMELKSARKIGRLPFLSSSNMMLETLTGRDIEIGPEDIFNQPEFIETMGQTHAVVERSLGLL</sequence>
<protein>
    <recommendedName>
        <fullName evidence="5">Proteasome maturation protein</fullName>
    </recommendedName>
</protein>
<organism evidence="3 4">
    <name type="scientific">Henosepilachna vigintioctopunctata</name>
    <dbReference type="NCBI Taxonomy" id="420089"/>
    <lineage>
        <taxon>Eukaryota</taxon>
        <taxon>Metazoa</taxon>
        <taxon>Ecdysozoa</taxon>
        <taxon>Arthropoda</taxon>
        <taxon>Hexapoda</taxon>
        <taxon>Insecta</taxon>
        <taxon>Pterygota</taxon>
        <taxon>Neoptera</taxon>
        <taxon>Endopterygota</taxon>
        <taxon>Coleoptera</taxon>
        <taxon>Polyphaga</taxon>
        <taxon>Cucujiformia</taxon>
        <taxon>Coccinelloidea</taxon>
        <taxon>Coccinellidae</taxon>
        <taxon>Epilachninae</taxon>
        <taxon>Epilachnini</taxon>
        <taxon>Henosepilachna</taxon>
    </lineage>
</organism>
<dbReference type="Proteomes" id="UP001431783">
    <property type="component" value="Unassembled WGS sequence"/>
</dbReference>
<evidence type="ECO:0000313" key="4">
    <source>
        <dbReference type="Proteomes" id="UP001431783"/>
    </source>
</evidence>
<reference evidence="3 4" key="1">
    <citation type="submission" date="2023-03" db="EMBL/GenBank/DDBJ databases">
        <title>Genome insight into feeding habits of ladybird beetles.</title>
        <authorList>
            <person name="Li H.-S."/>
            <person name="Huang Y.-H."/>
            <person name="Pang H."/>
        </authorList>
    </citation>
    <scope>NUCLEOTIDE SEQUENCE [LARGE SCALE GENOMIC DNA]</scope>
    <source>
        <strain evidence="3">SYSU_2023b</strain>
        <tissue evidence="3">Whole body</tissue>
    </source>
</reference>
<evidence type="ECO:0008006" key="5">
    <source>
        <dbReference type="Google" id="ProtNLM"/>
    </source>
</evidence>
<dbReference type="GO" id="GO:0005737">
    <property type="term" value="C:cytoplasm"/>
    <property type="evidence" value="ECO:0007669"/>
    <property type="project" value="TreeGrafter"/>
</dbReference>
<dbReference type="GO" id="GO:0005634">
    <property type="term" value="C:nucleus"/>
    <property type="evidence" value="ECO:0007669"/>
    <property type="project" value="TreeGrafter"/>
</dbReference>
<comment type="caution">
    <text evidence="3">The sequence shown here is derived from an EMBL/GenBank/DDBJ whole genome shotgun (WGS) entry which is preliminary data.</text>
</comment>
<evidence type="ECO:0000256" key="1">
    <source>
        <dbReference type="ARBA" id="ARBA00023186"/>
    </source>
</evidence>